<dbReference type="Proteomes" id="UP000031443">
    <property type="component" value="Unassembled WGS sequence"/>
</dbReference>
<dbReference type="SMART" id="SM00013">
    <property type="entry name" value="LRRNT"/>
    <property type="match status" value="1"/>
</dbReference>
<dbReference type="PROSITE" id="PS51257">
    <property type="entry name" value="PROKAR_LIPOPROTEIN"/>
    <property type="match status" value="1"/>
</dbReference>
<dbReference type="InterPro" id="IPR032675">
    <property type="entry name" value="LRR_dom_sf"/>
</dbReference>
<reference evidence="6" key="1">
    <citation type="journal article" date="2013" name="Nat. Genet.">
        <title>The draft genomes of soft-shell turtle and green sea turtle yield insights into the development and evolution of the turtle-specific body plan.</title>
        <authorList>
            <person name="Wang Z."/>
            <person name="Pascual-Anaya J."/>
            <person name="Zadissa A."/>
            <person name="Li W."/>
            <person name="Niimura Y."/>
            <person name="Huang Z."/>
            <person name="Li C."/>
            <person name="White S."/>
            <person name="Xiong Z."/>
            <person name="Fang D."/>
            <person name="Wang B."/>
            <person name="Ming Y."/>
            <person name="Chen Y."/>
            <person name="Zheng Y."/>
            <person name="Kuraku S."/>
            <person name="Pignatelli M."/>
            <person name="Herrero J."/>
            <person name="Beal K."/>
            <person name="Nozawa M."/>
            <person name="Li Q."/>
            <person name="Wang J."/>
            <person name="Zhang H."/>
            <person name="Yu L."/>
            <person name="Shigenobu S."/>
            <person name="Wang J."/>
            <person name="Liu J."/>
            <person name="Flicek P."/>
            <person name="Searle S."/>
            <person name="Wang J."/>
            <person name="Kuratani S."/>
            <person name="Yin Y."/>
            <person name="Aken B."/>
            <person name="Zhang G."/>
            <person name="Irie N."/>
        </authorList>
    </citation>
    <scope>NUCLEOTIDE SEQUENCE [LARGE SCALE GENOMIC DNA]</scope>
</reference>
<evidence type="ECO:0000313" key="6">
    <source>
        <dbReference type="Proteomes" id="UP000031443"/>
    </source>
</evidence>
<proteinExistence type="predicted"/>
<evidence type="ECO:0000256" key="3">
    <source>
        <dbReference type="SAM" id="SignalP"/>
    </source>
</evidence>
<evidence type="ECO:0000259" key="4">
    <source>
        <dbReference type="SMART" id="SM00013"/>
    </source>
</evidence>
<keyword evidence="6" id="KW-1185">Reference proteome</keyword>
<feature type="signal peptide" evidence="3">
    <location>
        <begin position="1"/>
        <end position="18"/>
    </location>
</feature>
<evidence type="ECO:0000256" key="1">
    <source>
        <dbReference type="ARBA" id="ARBA00022614"/>
    </source>
</evidence>
<accession>M7ATS5</accession>
<dbReference type="EMBL" id="KB565340">
    <property type="protein sequence ID" value="EMP28114.1"/>
    <property type="molecule type" value="Genomic_DNA"/>
</dbReference>
<dbReference type="Gene3D" id="3.80.10.10">
    <property type="entry name" value="Ribonuclease Inhibitor"/>
    <property type="match status" value="1"/>
</dbReference>
<dbReference type="AlphaFoldDB" id="M7ATS5"/>
<evidence type="ECO:0000256" key="2">
    <source>
        <dbReference type="ARBA" id="ARBA00022729"/>
    </source>
</evidence>
<dbReference type="Pfam" id="PF01462">
    <property type="entry name" value="LRRNT"/>
    <property type="match status" value="1"/>
</dbReference>
<feature type="chain" id="PRO_5004079761" evidence="3">
    <location>
        <begin position="19"/>
        <end position="119"/>
    </location>
</feature>
<dbReference type="InterPro" id="IPR000372">
    <property type="entry name" value="LRRNT"/>
</dbReference>
<name>M7ATS5_CHEMY</name>
<gene>
    <name evidence="5" type="ORF">UY3_14764</name>
</gene>
<keyword evidence="5" id="KW-0675">Receptor</keyword>
<organism evidence="5 6">
    <name type="scientific">Chelonia mydas</name>
    <name type="common">Green sea-turtle</name>
    <name type="synonym">Chelonia agassizi</name>
    <dbReference type="NCBI Taxonomy" id="8469"/>
    <lineage>
        <taxon>Eukaryota</taxon>
        <taxon>Metazoa</taxon>
        <taxon>Chordata</taxon>
        <taxon>Craniata</taxon>
        <taxon>Vertebrata</taxon>
        <taxon>Euteleostomi</taxon>
        <taxon>Archelosauria</taxon>
        <taxon>Testudinata</taxon>
        <taxon>Testudines</taxon>
        <taxon>Cryptodira</taxon>
        <taxon>Durocryptodira</taxon>
        <taxon>Americhelydia</taxon>
        <taxon>Chelonioidea</taxon>
        <taxon>Cheloniidae</taxon>
        <taxon>Chelonia</taxon>
    </lineage>
</organism>
<feature type="domain" description="LRRNT" evidence="4">
    <location>
        <begin position="28"/>
        <end position="61"/>
    </location>
</feature>
<dbReference type="STRING" id="8469.M7ATS5"/>
<evidence type="ECO:0000313" key="5">
    <source>
        <dbReference type="EMBL" id="EMP28114.1"/>
    </source>
</evidence>
<sequence>MRCLALLGFFAWGFGSSAGPSGGASPPPCPASCSCDGDGGVDCSGRGLTALPEGLSAFTHALTLGHQNKSRLMPQFIAVVLHVKHPKSCVRTSAWTVTTFIHMRNCGTVAFSMFFQALL</sequence>
<protein>
    <submittedName>
        <fullName evidence="5">Leucine-rich repeat-containing G-protein coupled receptor 4</fullName>
    </submittedName>
</protein>
<keyword evidence="2 3" id="KW-0732">Signal</keyword>
<keyword evidence="1" id="KW-0433">Leucine-rich repeat</keyword>